<evidence type="ECO:0000256" key="1">
    <source>
        <dbReference type="SAM" id="Coils"/>
    </source>
</evidence>
<comment type="caution">
    <text evidence="3">The sequence shown here is derived from an EMBL/GenBank/DDBJ whole genome shotgun (WGS) entry which is preliminary data.</text>
</comment>
<sequence>MQNLETIVFVFVCNNLRPSDLLAMACVCRTFKGILNERIFPLAKDIWRNSRNKFTIFREMDPPSGMNQQTFARLLTVENGCQFCQTKEAFKIYWNPGVRSCVKCISHRATSIDFVDYYWTDHLRNTITFLKLLKVASANDDIQRKLNDLKKEVEEKNEEAIYYEKWTCETYIKDLFSRFHAEINEETLPKLKEDHEYDEMEHEIKRAPFLIPNNPEYDYYLERTKQIAQRIEFSPQLICKRKAIVKQLKNLTYGSKKKDNQIISIKDPGYKFFSRCPCFINPQDFNLNKLLKEAEEVSAVPPDFLETGGALITGSHLKTVHSLSESNLELVISALEVNSDAKIGNIREEFIKNEKTLSDLNKEYGIKSYNRDTGEIYLKYNTILDLKSGYTNYKMRIQGVTFLIYHILDHAHNHAAQQKKFGNFIYYLPFNTF</sequence>
<protein>
    <submittedName>
        <fullName evidence="3">11996_t:CDS:1</fullName>
    </submittedName>
</protein>
<keyword evidence="4" id="KW-1185">Reference proteome</keyword>
<proteinExistence type="predicted"/>
<feature type="coiled-coil region" evidence="1">
    <location>
        <begin position="132"/>
        <end position="159"/>
    </location>
</feature>
<feature type="domain" description="F-box" evidence="2">
    <location>
        <begin position="1"/>
        <end position="50"/>
    </location>
</feature>
<accession>A0A9N9ESS2</accession>
<dbReference type="InterPro" id="IPR001810">
    <property type="entry name" value="F-box_dom"/>
</dbReference>
<name>A0A9N9ESS2_9GLOM</name>
<evidence type="ECO:0000313" key="3">
    <source>
        <dbReference type="EMBL" id="CAG8690403.1"/>
    </source>
</evidence>
<dbReference type="PROSITE" id="PS50181">
    <property type="entry name" value="FBOX"/>
    <property type="match status" value="1"/>
</dbReference>
<organism evidence="3 4">
    <name type="scientific">Dentiscutata erythropus</name>
    <dbReference type="NCBI Taxonomy" id="1348616"/>
    <lineage>
        <taxon>Eukaryota</taxon>
        <taxon>Fungi</taxon>
        <taxon>Fungi incertae sedis</taxon>
        <taxon>Mucoromycota</taxon>
        <taxon>Glomeromycotina</taxon>
        <taxon>Glomeromycetes</taxon>
        <taxon>Diversisporales</taxon>
        <taxon>Gigasporaceae</taxon>
        <taxon>Dentiscutata</taxon>
    </lineage>
</organism>
<dbReference type="OrthoDB" id="2322499at2759"/>
<dbReference type="AlphaFoldDB" id="A0A9N9ESS2"/>
<reference evidence="3" key="1">
    <citation type="submission" date="2021-06" db="EMBL/GenBank/DDBJ databases">
        <authorList>
            <person name="Kallberg Y."/>
            <person name="Tangrot J."/>
            <person name="Rosling A."/>
        </authorList>
    </citation>
    <scope>NUCLEOTIDE SEQUENCE</scope>
    <source>
        <strain evidence="3">MA453B</strain>
    </source>
</reference>
<keyword evidence="1" id="KW-0175">Coiled coil</keyword>
<dbReference type="Proteomes" id="UP000789405">
    <property type="component" value="Unassembled WGS sequence"/>
</dbReference>
<evidence type="ECO:0000313" key="4">
    <source>
        <dbReference type="Proteomes" id="UP000789405"/>
    </source>
</evidence>
<gene>
    <name evidence="3" type="ORF">DERYTH_LOCUS12335</name>
</gene>
<dbReference type="EMBL" id="CAJVPY010008028">
    <property type="protein sequence ID" value="CAG8690403.1"/>
    <property type="molecule type" value="Genomic_DNA"/>
</dbReference>
<evidence type="ECO:0000259" key="2">
    <source>
        <dbReference type="PROSITE" id="PS50181"/>
    </source>
</evidence>